<name>R4YVT3_9ACTN</name>
<feature type="domain" description="HNH nuclease" evidence="2">
    <location>
        <begin position="332"/>
        <end position="384"/>
    </location>
</feature>
<gene>
    <name evidence="3" type="ORF">BN381_10139</name>
</gene>
<dbReference type="HOGENOM" id="CLU_584866_0_0_11"/>
<dbReference type="CDD" id="cd00085">
    <property type="entry name" value="HNHc"/>
    <property type="match status" value="1"/>
</dbReference>
<dbReference type="Pfam" id="PF01844">
    <property type="entry name" value="HNH"/>
    <property type="match status" value="1"/>
</dbReference>
<dbReference type="Pfam" id="PF02720">
    <property type="entry name" value="DUF222"/>
    <property type="match status" value="1"/>
</dbReference>
<dbReference type="Proteomes" id="UP000018291">
    <property type="component" value="Unassembled WGS sequence"/>
</dbReference>
<keyword evidence="4" id="KW-1185">Reference proteome</keyword>
<dbReference type="GO" id="GO:0003676">
    <property type="term" value="F:nucleic acid binding"/>
    <property type="evidence" value="ECO:0007669"/>
    <property type="project" value="InterPro"/>
</dbReference>
<dbReference type="EMBL" id="CANL01000001">
    <property type="protein sequence ID" value="CCM61908.1"/>
    <property type="molecule type" value="Genomic_DNA"/>
</dbReference>
<evidence type="ECO:0000256" key="1">
    <source>
        <dbReference type="ARBA" id="ARBA00023450"/>
    </source>
</evidence>
<dbReference type="eggNOG" id="COG1403">
    <property type="taxonomic scope" value="Bacteria"/>
</dbReference>
<comment type="similarity">
    <text evidence="1">Belongs to the Rv1128c/1148c/1588c/1702c/1945/3466 family.</text>
</comment>
<reference evidence="3 4" key="1">
    <citation type="journal article" date="2013" name="ISME J.">
        <title>Metabolic model for the filamentous 'Candidatus Microthrix parvicella' based on genomic and metagenomic analyses.</title>
        <authorList>
            <person name="Jon McIlroy S."/>
            <person name="Kristiansen R."/>
            <person name="Albertsen M."/>
            <person name="Michael Karst S."/>
            <person name="Rossetti S."/>
            <person name="Lund Nielsen J."/>
            <person name="Tandoi V."/>
            <person name="James Seviour R."/>
            <person name="Nielsen P.H."/>
        </authorList>
    </citation>
    <scope>NUCLEOTIDE SEQUENCE [LARGE SCALE GENOMIC DNA]</scope>
    <source>
        <strain evidence="3 4">RN1</strain>
    </source>
</reference>
<dbReference type="InterPro" id="IPR003615">
    <property type="entry name" value="HNH_nuc"/>
</dbReference>
<dbReference type="GO" id="GO:0004519">
    <property type="term" value="F:endonuclease activity"/>
    <property type="evidence" value="ECO:0007669"/>
    <property type="project" value="InterPro"/>
</dbReference>
<organism evidence="3 4">
    <name type="scientific">Candidatus Neomicrothrix parvicella RN1</name>
    <dbReference type="NCBI Taxonomy" id="1229780"/>
    <lineage>
        <taxon>Bacteria</taxon>
        <taxon>Bacillati</taxon>
        <taxon>Actinomycetota</taxon>
        <taxon>Acidimicrobiia</taxon>
        <taxon>Acidimicrobiales</taxon>
        <taxon>Microthrixaceae</taxon>
        <taxon>Candidatus Neomicrothrix</taxon>
    </lineage>
</organism>
<dbReference type="AlphaFoldDB" id="R4YVT3"/>
<comment type="caution">
    <text evidence="3">The sequence shown here is derived from an EMBL/GenBank/DDBJ whole genome shotgun (WGS) entry which is preliminary data.</text>
</comment>
<sequence>MFSGGSDSHESEAIGSGSAVRAESTERLHFLRSHDLSTELSPALTELIDLEAEQRRIDHRRAELLLEVTETGVCDTLHGHTASAWLADRTQLSPKACGARIMVTRRMTARHRLIIDALEDGRVGWQHVKVLDQVSNKRIWSGLNDLLPEIIDLAQVAGFERWARELRGIGHQMDQDGGYDPANDSANNELRLVATADGFTYVSGKLVGELALTIRKLIEAETDRVLTRYRSDAEASDDETPVPRRAQAAAEALAELLERGSGVPDGEGRLPEPELVVILNEETGKLTDDEGNHLSLEVLRFVLAAGLIRPLDVSNSGDPLRMGRAMRYANRHMRRALLTRDGGCIFPGCDRPASWCDAHHVDEWEHGGPTDVENLALICRHHHRVTHRPSWVMTRDPDQTSYVGFRWRTPSGHFIYSQRHQQRNPTGRCASP</sequence>
<proteinExistence type="inferred from homology"/>
<evidence type="ECO:0000259" key="2">
    <source>
        <dbReference type="SMART" id="SM00507"/>
    </source>
</evidence>
<accession>R4YVT3</accession>
<dbReference type="Gene3D" id="1.10.30.50">
    <property type="match status" value="1"/>
</dbReference>
<dbReference type="GO" id="GO:0008270">
    <property type="term" value="F:zinc ion binding"/>
    <property type="evidence" value="ECO:0007669"/>
    <property type="project" value="InterPro"/>
</dbReference>
<dbReference type="InterPro" id="IPR003870">
    <property type="entry name" value="DUF222"/>
</dbReference>
<dbReference type="InterPro" id="IPR002711">
    <property type="entry name" value="HNH"/>
</dbReference>
<dbReference type="STRING" id="1229780.BN381_10139"/>
<dbReference type="RefSeq" id="WP_012222796.1">
    <property type="nucleotide sequence ID" value="NZ_HG422565.1"/>
</dbReference>
<evidence type="ECO:0000313" key="3">
    <source>
        <dbReference type="EMBL" id="CCM61908.1"/>
    </source>
</evidence>
<dbReference type="SMART" id="SM00507">
    <property type="entry name" value="HNHc"/>
    <property type="match status" value="1"/>
</dbReference>
<evidence type="ECO:0000313" key="4">
    <source>
        <dbReference type="Proteomes" id="UP000018291"/>
    </source>
</evidence>
<protein>
    <recommendedName>
        <fullName evidence="2">HNH nuclease domain-containing protein</fullName>
    </recommendedName>
</protein>